<dbReference type="EMBL" id="MLJW01000881">
    <property type="protein sequence ID" value="OIQ81787.1"/>
    <property type="molecule type" value="Genomic_DNA"/>
</dbReference>
<gene>
    <name evidence="2" type="ORF">GALL_364370</name>
</gene>
<accession>A0A1J5QWD1</accession>
<evidence type="ECO:0000313" key="2">
    <source>
        <dbReference type="EMBL" id="OIQ81787.1"/>
    </source>
</evidence>
<protein>
    <recommendedName>
        <fullName evidence="3">Lycopene cyclase domain-containing protein</fullName>
    </recommendedName>
</protein>
<evidence type="ECO:0008006" key="3">
    <source>
        <dbReference type="Google" id="ProtNLM"/>
    </source>
</evidence>
<reference evidence="2" key="1">
    <citation type="submission" date="2016-10" db="EMBL/GenBank/DDBJ databases">
        <title>Sequence of Gallionella enrichment culture.</title>
        <authorList>
            <person name="Poehlein A."/>
            <person name="Muehling M."/>
            <person name="Daniel R."/>
        </authorList>
    </citation>
    <scope>NUCLEOTIDE SEQUENCE</scope>
</reference>
<evidence type="ECO:0000256" key="1">
    <source>
        <dbReference type="SAM" id="Phobius"/>
    </source>
</evidence>
<comment type="caution">
    <text evidence="2">The sequence shown here is derived from an EMBL/GenBank/DDBJ whole genome shotgun (WGS) entry which is preliminary data.</text>
</comment>
<feature type="transmembrane region" description="Helical" evidence="1">
    <location>
        <begin position="6"/>
        <end position="23"/>
    </location>
</feature>
<sequence>MTYLGLDAIFLAVAAVVVIVAVRPGRTDRRPERAARPRPTGRRRAASGRTLVDRRWWLATALTAAALMILTAVFDSMMIAADLFRYDASALVGLRIGLTPVEDLAWPLVAAALLPALWELVGRARRPGGARSTVHRMADAPARPEGTP</sequence>
<name>A0A1J5QWD1_9ZZZZ</name>
<organism evidence="2">
    <name type="scientific">mine drainage metagenome</name>
    <dbReference type="NCBI Taxonomy" id="410659"/>
    <lineage>
        <taxon>unclassified sequences</taxon>
        <taxon>metagenomes</taxon>
        <taxon>ecological metagenomes</taxon>
    </lineage>
</organism>
<keyword evidence="1" id="KW-1133">Transmembrane helix</keyword>
<proteinExistence type="predicted"/>
<keyword evidence="1" id="KW-0472">Membrane</keyword>
<dbReference type="AlphaFoldDB" id="A0A1J5QWD1"/>
<feature type="transmembrane region" description="Helical" evidence="1">
    <location>
        <begin position="104"/>
        <end position="121"/>
    </location>
</feature>
<keyword evidence="1" id="KW-0812">Transmembrane</keyword>
<feature type="transmembrane region" description="Helical" evidence="1">
    <location>
        <begin position="56"/>
        <end position="84"/>
    </location>
</feature>